<name>A0A369AUE9_9BURK</name>
<reference evidence="2 3" key="1">
    <citation type="submission" date="2018-07" db="EMBL/GenBank/DDBJ databases">
        <title>Genomic Encyclopedia of Type Strains, Phase IV (KMG-IV): sequencing the most valuable type-strain genomes for metagenomic binning, comparative biology and taxonomic classification.</title>
        <authorList>
            <person name="Goeker M."/>
        </authorList>
    </citation>
    <scope>NUCLEOTIDE SEQUENCE [LARGE SCALE GENOMIC DNA]</scope>
    <source>
        <strain evidence="2 3">DSM 100911</strain>
    </source>
</reference>
<dbReference type="RefSeq" id="WP_144686915.1">
    <property type="nucleotide sequence ID" value="NZ_QPJU01000002.1"/>
</dbReference>
<accession>A0A369AUE9</accession>
<feature type="signal peptide" evidence="1">
    <location>
        <begin position="1"/>
        <end position="35"/>
    </location>
</feature>
<evidence type="ECO:0000256" key="1">
    <source>
        <dbReference type="SAM" id="SignalP"/>
    </source>
</evidence>
<proteinExistence type="predicted"/>
<keyword evidence="1" id="KW-0732">Signal</keyword>
<evidence type="ECO:0000313" key="3">
    <source>
        <dbReference type="Proteomes" id="UP000252174"/>
    </source>
</evidence>
<keyword evidence="3" id="KW-1185">Reference proteome</keyword>
<feature type="chain" id="PRO_5017034755" evidence="1">
    <location>
        <begin position="36"/>
        <end position="214"/>
    </location>
</feature>
<dbReference type="OrthoDB" id="8684916at2"/>
<dbReference type="AlphaFoldDB" id="A0A369AUE9"/>
<protein>
    <submittedName>
        <fullName evidence="2">Uncharacterized protein</fullName>
    </submittedName>
</protein>
<comment type="caution">
    <text evidence="2">The sequence shown here is derived from an EMBL/GenBank/DDBJ whole genome shotgun (WGS) entry which is preliminary data.</text>
</comment>
<gene>
    <name evidence="2" type="ORF">DFR45_102487</name>
</gene>
<dbReference type="Proteomes" id="UP000252174">
    <property type="component" value="Unassembled WGS sequence"/>
</dbReference>
<dbReference type="EMBL" id="QPJU01000002">
    <property type="protein sequence ID" value="RCX11084.1"/>
    <property type="molecule type" value="Genomic_DNA"/>
</dbReference>
<evidence type="ECO:0000313" key="2">
    <source>
        <dbReference type="EMBL" id="RCX11084.1"/>
    </source>
</evidence>
<sequence>MKASLRVSSQARKFLPWSALALAATLGMATPAAMAQKHPAGHKHQKVEDADLKEMTVSGTGIVVDVDTAARQIVIKRPGGGYSIYQVGPEVQNLEKIQRGDRVHVRYHVSIALELAKNGSGIRERVERVGERPLPSGQPGGLARQTIVVVANVEALDRTRSVVTLRDANDRLYDVHVSDPARLEKVKVGDQVKARITRSMAIVVEPAADEPQAQ</sequence>
<organism evidence="2 3">
    <name type="scientific">Extensimonas vulgaris</name>
    <dbReference type="NCBI Taxonomy" id="1031594"/>
    <lineage>
        <taxon>Bacteria</taxon>
        <taxon>Pseudomonadati</taxon>
        <taxon>Pseudomonadota</taxon>
        <taxon>Betaproteobacteria</taxon>
        <taxon>Burkholderiales</taxon>
        <taxon>Comamonadaceae</taxon>
        <taxon>Extensimonas</taxon>
    </lineage>
</organism>